<organism evidence="2 3">
    <name type="scientific">Lentinula raphanica</name>
    <dbReference type="NCBI Taxonomy" id="153919"/>
    <lineage>
        <taxon>Eukaryota</taxon>
        <taxon>Fungi</taxon>
        <taxon>Dikarya</taxon>
        <taxon>Basidiomycota</taxon>
        <taxon>Agaricomycotina</taxon>
        <taxon>Agaricomycetes</taxon>
        <taxon>Agaricomycetidae</taxon>
        <taxon>Agaricales</taxon>
        <taxon>Marasmiineae</taxon>
        <taxon>Omphalotaceae</taxon>
        <taxon>Lentinula</taxon>
    </lineage>
</organism>
<dbReference type="EMBL" id="MU806058">
    <property type="protein sequence ID" value="KAJ3840936.1"/>
    <property type="molecule type" value="Genomic_DNA"/>
</dbReference>
<dbReference type="AlphaFoldDB" id="A0AA38PE80"/>
<dbReference type="InterPro" id="IPR032675">
    <property type="entry name" value="LRR_dom_sf"/>
</dbReference>
<sequence length="411" mass="46785">MFSTNAKPRSYDNVFSSFRPLPKELLYEIAAHLQVKDVLSFCLVCREFHQLGLAILYKTIQNINSRCLDTLASNDRNKLAVKTLALPSQVNNQLDSGCTWLNPKQILHSSVEECTLDVKAASILPSLYNLQNLSVPPFSAIYAHPLSQCHFWNLHTLSYAMPITQPIASFLMRNSTLVNLTFDCYLPFFQNLVLRPIALPQLRYLDGNPQIMKLFVQNAPLETVYINWNYERSKGEVLDEALDLLALHCSTTLNELGVYRNTFRQCTCNNQVLVKISEKVPHITKLGLNGINISDGFIDTINSSLSHFKNLKSLDMDQHPTHAVSPPRFIGSTKLDYDQDEGIILSWASDNCCPTLRNCRLPNGILWSFRFSRLWLPSLSTVPQRKYLLKHATRWREARLQAVGLNNEDTL</sequence>
<evidence type="ECO:0000259" key="1">
    <source>
        <dbReference type="PROSITE" id="PS50181"/>
    </source>
</evidence>
<feature type="domain" description="F-box" evidence="1">
    <location>
        <begin position="15"/>
        <end position="60"/>
    </location>
</feature>
<dbReference type="InterPro" id="IPR001810">
    <property type="entry name" value="F-box_dom"/>
</dbReference>
<reference evidence="2" key="1">
    <citation type="submission" date="2022-08" db="EMBL/GenBank/DDBJ databases">
        <authorList>
            <consortium name="DOE Joint Genome Institute"/>
            <person name="Min B."/>
            <person name="Riley R."/>
            <person name="Sierra-Patev S."/>
            <person name="Naranjo-Ortiz M."/>
            <person name="Looney B."/>
            <person name="Konkel Z."/>
            <person name="Slot J.C."/>
            <person name="Sakamoto Y."/>
            <person name="Steenwyk J.L."/>
            <person name="Rokas A."/>
            <person name="Carro J."/>
            <person name="Camarero S."/>
            <person name="Ferreira P."/>
            <person name="Molpeceres G."/>
            <person name="Ruiz-Duenas F.J."/>
            <person name="Serrano A."/>
            <person name="Henrissat B."/>
            <person name="Drula E."/>
            <person name="Hughes K.W."/>
            <person name="Mata J.L."/>
            <person name="Ishikawa N.K."/>
            <person name="Vargas-Isla R."/>
            <person name="Ushijima S."/>
            <person name="Smith C.A."/>
            <person name="Ahrendt S."/>
            <person name="Andreopoulos W."/>
            <person name="He G."/>
            <person name="Labutti K."/>
            <person name="Lipzen A."/>
            <person name="Ng V."/>
            <person name="Sandor L."/>
            <person name="Barry K."/>
            <person name="Martinez A.T."/>
            <person name="Xiao Y."/>
            <person name="Gibbons J.G."/>
            <person name="Terashima K."/>
            <person name="Hibbett D.S."/>
            <person name="Grigoriev I.V."/>
        </authorList>
    </citation>
    <scope>NUCLEOTIDE SEQUENCE</scope>
    <source>
        <strain evidence="2">TFB9207</strain>
    </source>
</reference>
<keyword evidence="3" id="KW-1185">Reference proteome</keyword>
<dbReference type="SMART" id="SM00256">
    <property type="entry name" value="FBOX"/>
    <property type="match status" value="1"/>
</dbReference>
<dbReference type="InterPro" id="IPR036047">
    <property type="entry name" value="F-box-like_dom_sf"/>
</dbReference>
<dbReference type="CDD" id="cd09917">
    <property type="entry name" value="F-box_SF"/>
    <property type="match status" value="1"/>
</dbReference>
<dbReference type="PROSITE" id="PS50181">
    <property type="entry name" value="FBOX"/>
    <property type="match status" value="1"/>
</dbReference>
<dbReference type="Proteomes" id="UP001163846">
    <property type="component" value="Unassembled WGS sequence"/>
</dbReference>
<dbReference type="Gene3D" id="1.20.1280.50">
    <property type="match status" value="1"/>
</dbReference>
<evidence type="ECO:0000313" key="2">
    <source>
        <dbReference type="EMBL" id="KAJ3840936.1"/>
    </source>
</evidence>
<dbReference type="Gene3D" id="3.80.10.10">
    <property type="entry name" value="Ribonuclease Inhibitor"/>
    <property type="match status" value="1"/>
</dbReference>
<gene>
    <name evidence="2" type="ORF">F5878DRAFT_723357</name>
</gene>
<name>A0AA38PE80_9AGAR</name>
<dbReference type="Pfam" id="PF12937">
    <property type="entry name" value="F-box-like"/>
    <property type="match status" value="1"/>
</dbReference>
<proteinExistence type="predicted"/>
<evidence type="ECO:0000313" key="3">
    <source>
        <dbReference type="Proteomes" id="UP001163846"/>
    </source>
</evidence>
<dbReference type="SUPFAM" id="SSF81383">
    <property type="entry name" value="F-box domain"/>
    <property type="match status" value="1"/>
</dbReference>
<protein>
    <recommendedName>
        <fullName evidence="1">F-box domain-containing protein</fullName>
    </recommendedName>
</protein>
<accession>A0AA38PE80</accession>
<comment type="caution">
    <text evidence="2">The sequence shown here is derived from an EMBL/GenBank/DDBJ whole genome shotgun (WGS) entry which is preliminary data.</text>
</comment>
<dbReference type="SUPFAM" id="SSF52047">
    <property type="entry name" value="RNI-like"/>
    <property type="match status" value="1"/>
</dbReference>